<sequence>MSVETVTHANEITEYTESLLIPPTPAFTHAYSNTSAHGIPEIALSPSQGKFISLLARMSRAKNILEIGTLGGYSALWLAQALNTSGAGGKLTSVEINPDRRDVAIENLKYAGVKIPDQVDILLGAGLDILPRLAKEIDHGKREKFDFIFIDADWDNQWAYFDWGVKLSKGKGSVVYVDNVVKQLLEIGAVGPAENDASVTNLVEMVGKDERVDATVMQTVGGKNHDGSLIAVVK</sequence>
<dbReference type="HOGENOM" id="CLU_067676_8_1_1"/>
<evidence type="ECO:0000256" key="3">
    <source>
        <dbReference type="ARBA" id="ARBA00022691"/>
    </source>
</evidence>
<protein>
    <recommendedName>
        <fullName evidence="7">O-methyltransferase</fullName>
    </recommendedName>
</protein>
<dbReference type="GeneID" id="25328469"/>
<dbReference type="PANTHER" id="PTHR10509:SF14">
    <property type="entry name" value="CAFFEOYL-COA O-METHYLTRANSFERASE 3-RELATED"/>
    <property type="match status" value="1"/>
</dbReference>
<evidence type="ECO:0000256" key="2">
    <source>
        <dbReference type="ARBA" id="ARBA00022679"/>
    </source>
</evidence>
<dbReference type="InterPro" id="IPR050362">
    <property type="entry name" value="Cation-dep_OMT"/>
</dbReference>
<dbReference type="Pfam" id="PF01596">
    <property type="entry name" value="Methyltransf_3"/>
    <property type="match status" value="1"/>
</dbReference>
<dbReference type="OrthoDB" id="10251242at2759"/>
<keyword evidence="3" id="KW-0949">S-adenosyl-L-methionine</keyword>
<keyword evidence="2" id="KW-0808">Transferase</keyword>
<dbReference type="EMBL" id="KN847320">
    <property type="protein sequence ID" value="KIW54184.1"/>
    <property type="molecule type" value="Genomic_DNA"/>
</dbReference>
<keyword evidence="1" id="KW-0489">Methyltransferase</keyword>
<keyword evidence="6" id="KW-1185">Reference proteome</keyword>
<reference evidence="5 6" key="1">
    <citation type="submission" date="2015-01" db="EMBL/GenBank/DDBJ databases">
        <title>The Genome Sequence of Exophiala xenobiotica CBS118157.</title>
        <authorList>
            <consortium name="The Broad Institute Genomics Platform"/>
            <person name="Cuomo C."/>
            <person name="de Hoog S."/>
            <person name="Gorbushina A."/>
            <person name="Stielow B."/>
            <person name="Teixiera M."/>
            <person name="Abouelleil A."/>
            <person name="Chapman S.B."/>
            <person name="Priest M."/>
            <person name="Young S.K."/>
            <person name="Wortman J."/>
            <person name="Nusbaum C."/>
            <person name="Birren B."/>
        </authorList>
    </citation>
    <scope>NUCLEOTIDE SEQUENCE [LARGE SCALE GENOMIC DNA]</scope>
    <source>
        <strain evidence="5 6">CBS 118157</strain>
    </source>
</reference>
<dbReference type="AlphaFoldDB" id="A0A0D2F2M0"/>
<dbReference type="PROSITE" id="PS51682">
    <property type="entry name" value="SAM_OMT_I"/>
    <property type="match status" value="1"/>
</dbReference>
<organism evidence="5 6">
    <name type="scientific">Exophiala xenobiotica</name>
    <dbReference type="NCBI Taxonomy" id="348802"/>
    <lineage>
        <taxon>Eukaryota</taxon>
        <taxon>Fungi</taxon>
        <taxon>Dikarya</taxon>
        <taxon>Ascomycota</taxon>
        <taxon>Pezizomycotina</taxon>
        <taxon>Eurotiomycetes</taxon>
        <taxon>Chaetothyriomycetidae</taxon>
        <taxon>Chaetothyriales</taxon>
        <taxon>Herpotrichiellaceae</taxon>
        <taxon>Exophiala</taxon>
    </lineage>
</organism>
<dbReference type="InterPro" id="IPR002935">
    <property type="entry name" value="SAM_O-MeTrfase"/>
</dbReference>
<dbReference type="CDD" id="cd02440">
    <property type="entry name" value="AdoMet_MTases"/>
    <property type="match status" value="1"/>
</dbReference>
<dbReference type="PANTHER" id="PTHR10509">
    <property type="entry name" value="O-METHYLTRANSFERASE-RELATED"/>
    <property type="match status" value="1"/>
</dbReference>
<dbReference type="Gene3D" id="3.40.50.150">
    <property type="entry name" value="Vaccinia Virus protein VP39"/>
    <property type="match status" value="1"/>
</dbReference>
<dbReference type="GO" id="GO:0008171">
    <property type="term" value="F:O-methyltransferase activity"/>
    <property type="evidence" value="ECO:0007669"/>
    <property type="project" value="InterPro"/>
</dbReference>
<evidence type="ECO:0000313" key="6">
    <source>
        <dbReference type="Proteomes" id="UP000054342"/>
    </source>
</evidence>
<accession>A0A0D2F2M0</accession>
<dbReference type="InterPro" id="IPR029063">
    <property type="entry name" value="SAM-dependent_MTases_sf"/>
</dbReference>
<proteinExistence type="inferred from homology"/>
<dbReference type="GO" id="GO:0008757">
    <property type="term" value="F:S-adenosylmethionine-dependent methyltransferase activity"/>
    <property type="evidence" value="ECO:0007669"/>
    <property type="project" value="TreeGrafter"/>
</dbReference>
<evidence type="ECO:0008006" key="7">
    <source>
        <dbReference type="Google" id="ProtNLM"/>
    </source>
</evidence>
<dbReference type="RefSeq" id="XP_013314768.1">
    <property type="nucleotide sequence ID" value="XM_013459314.1"/>
</dbReference>
<dbReference type="SUPFAM" id="SSF53335">
    <property type="entry name" value="S-adenosyl-L-methionine-dependent methyltransferases"/>
    <property type="match status" value="1"/>
</dbReference>
<comment type="similarity">
    <text evidence="4">Belongs to the class I-like SAM-binding methyltransferase superfamily. Cation-dependent O-methyltransferase family.</text>
</comment>
<evidence type="ECO:0000256" key="1">
    <source>
        <dbReference type="ARBA" id="ARBA00022603"/>
    </source>
</evidence>
<evidence type="ECO:0000256" key="4">
    <source>
        <dbReference type="ARBA" id="ARBA00023453"/>
    </source>
</evidence>
<name>A0A0D2F2M0_9EURO</name>
<dbReference type="STRING" id="348802.A0A0D2F2M0"/>
<dbReference type="GO" id="GO:0032259">
    <property type="term" value="P:methylation"/>
    <property type="evidence" value="ECO:0007669"/>
    <property type="project" value="UniProtKB-KW"/>
</dbReference>
<dbReference type="Proteomes" id="UP000054342">
    <property type="component" value="Unassembled WGS sequence"/>
</dbReference>
<gene>
    <name evidence="5" type="ORF">PV05_06561</name>
</gene>
<evidence type="ECO:0000313" key="5">
    <source>
        <dbReference type="EMBL" id="KIW54184.1"/>
    </source>
</evidence>